<proteinExistence type="predicted"/>
<evidence type="ECO:0000313" key="1">
    <source>
        <dbReference type="EMBL" id="KAK4300949.1"/>
    </source>
</evidence>
<gene>
    <name evidence="1" type="ORF">Pmani_026890</name>
</gene>
<protein>
    <submittedName>
        <fullName evidence="1">Uncharacterized protein</fullName>
    </submittedName>
</protein>
<keyword evidence="2" id="KW-1185">Reference proteome</keyword>
<reference evidence="1" key="1">
    <citation type="submission" date="2023-11" db="EMBL/GenBank/DDBJ databases">
        <title>Genome assemblies of two species of porcelain crab, Petrolisthes cinctipes and Petrolisthes manimaculis (Anomura: Porcellanidae).</title>
        <authorList>
            <person name="Angst P."/>
        </authorList>
    </citation>
    <scope>NUCLEOTIDE SEQUENCE</scope>
    <source>
        <strain evidence="1">PB745_02</strain>
        <tissue evidence="1">Gill</tissue>
    </source>
</reference>
<dbReference type="Proteomes" id="UP001292094">
    <property type="component" value="Unassembled WGS sequence"/>
</dbReference>
<comment type="caution">
    <text evidence="1">The sequence shown here is derived from an EMBL/GenBank/DDBJ whole genome shotgun (WGS) entry which is preliminary data.</text>
</comment>
<accession>A0AAE1TZP1</accession>
<sequence length="124" mass="14006">MSSTVQLDITHLTLPPINLTADDVQAKFVTFKGSFQQEVKKIHNTPRCLQPKTYHCSLFECFGYTDRHIRELQAIIMKLTDLCVAVAEEGGGGGCVVTFSRLEDHTYQYHSYEAGRNHGMDILK</sequence>
<dbReference type="AlphaFoldDB" id="A0AAE1TZP1"/>
<name>A0AAE1TZP1_9EUCA</name>
<organism evidence="1 2">
    <name type="scientific">Petrolisthes manimaculis</name>
    <dbReference type="NCBI Taxonomy" id="1843537"/>
    <lineage>
        <taxon>Eukaryota</taxon>
        <taxon>Metazoa</taxon>
        <taxon>Ecdysozoa</taxon>
        <taxon>Arthropoda</taxon>
        <taxon>Crustacea</taxon>
        <taxon>Multicrustacea</taxon>
        <taxon>Malacostraca</taxon>
        <taxon>Eumalacostraca</taxon>
        <taxon>Eucarida</taxon>
        <taxon>Decapoda</taxon>
        <taxon>Pleocyemata</taxon>
        <taxon>Anomura</taxon>
        <taxon>Galatheoidea</taxon>
        <taxon>Porcellanidae</taxon>
        <taxon>Petrolisthes</taxon>
    </lineage>
</organism>
<dbReference type="EMBL" id="JAWZYT010002961">
    <property type="protein sequence ID" value="KAK4300949.1"/>
    <property type="molecule type" value="Genomic_DNA"/>
</dbReference>
<evidence type="ECO:0000313" key="2">
    <source>
        <dbReference type="Proteomes" id="UP001292094"/>
    </source>
</evidence>